<dbReference type="EMBL" id="WLYL01000001">
    <property type="protein sequence ID" value="MTD09930.1"/>
    <property type="molecule type" value="Genomic_DNA"/>
</dbReference>
<dbReference type="AlphaFoldDB" id="A0A6L6GBI9"/>
<dbReference type="SUPFAM" id="SSF75169">
    <property type="entry name" value="DsrEFH-like"/>
    <property type="match status" value="1"/>
</dbReference>
<evidence type="ECO:0000313" key="3">
    <source>
        <dbReference type="Proteomes" id="UP000473854"/>
    </source>
</evidence>
<dbReference type="Gene3D" id="3.40.1260.10">
    <property type="entry name" value="DsrEFH-like"/>
    <property type="match status" value="1"/>
</dbReference>
<dbReference type="Pfam" id="PF04077">
    <property type="entry name" value="DsrH"/>
    <property type="match status" value="1"/>
</dbReference>
<accession>A0A6L6GBI9</accession>
<keyword evidence="4" id="KW-1185">Reference proteome</keyword>
<dbReference type="GO" id="GO:0005737">
    <property type="term" value="C:cytoplasm"/>
    <property type="evidence" value="ECO:0007669"/>
    <property type="project" value="InterPro"/>
</dbReference>
<protein>
    <submittedName>
        <fullName evidence="1">DsrH/TusB family sulfur metabolism protein</fullName>
    </submittedName>
</protein>
<evidence type="ECO:0000313" key="4">
    <source>
        <dbReference type="Proteomes" id="UP001284094"/>
    </source>
</evidence>
<sequence>MTNNTLYLVQSSFNESPAMLEKLKQLYITNDAVVLMGEAILYASAVLANGINQVYVLENEAENLAQLESAQIEVISYNQFADLALKFKRSIRLK</sequence>
<dbReference type="RefSeq" id="WP_154771606.1">
    <property type="nucleotide sequence ID" value="NZ_JAXHPE010000001.1"/>
</dbReference>
<gene>
    <name evidence="2" type="ORF">GIX10_00470</name>
    <name evidence="1" type="ORF">SKM48_12335</name>
</gene>
<dbReference type="Proteomes" id="UP001284094">
    <property type="component" value="Unassembled WGS sequence"/>
</dbReference>
<reference evidence="1 4" key="3">
    <citation type="journal article" date="2024" name="Syst. Appl. Microbiol.">
        <title>Evidence for the occurrence of Acinetobacter faecalis in cattle feces and its emended description.</title>
        <authorList>
            <person name="Kyselkova M."/>
            <person name="Xanthopoulou K."/>
            <person name="Shestivska V."/>
            <person name="Spanelova P."/>
            <person name="Maixnerova M."/>
            <person name="Higgins P.G."/>
            <person name="Nemec A."/>
        </authorList>
    </citation>
    <scope>NUCLEOTIDE SEQUENCE [LARGE SCALE GENOMIC DNA]</scope>
    <source>
        <strain evidence="1 4">ANC 7225</strain>
    </source>
</reference>
<evidence type="ECO:0000313" key="1">
    <source>
        <dbReference type="EMBL" id="MDY6551519.1"/>
    </source>
</evidence>
<dbReference type="InterPro" id="IPR007215">
    <property type="entry name" value="Sulphur_relay_TusB/DsrH"/>
</dbReference>
<dbReference type="GO" id="GO:0002143">
    <property type="term" value="P:tRNA wobble position uridine thiolation"/>
    <property type="evidence" value="ECO:0007669"/>
    <property type="project" value="InterPro"/>
</dbReference>
<dbReference type="EMBL" id="JAXHPO010000087">
    <property type="protein sequence ID" value="MDY6551519.1"/>
    <property type="molecule type" value="Genomic_DNA"/>
</dbReference>
<dbReference type="GeneID" id="86888152"/>
<name>A0A6L6GBI9_9GAMM</name>
<reference evidence="1" key="2">
    <citation type="submission" date="2023-11" db="EMBL/GenBank/DDBJ databases">
        <authorList>
            <person name="Kyselkova M."/>
            <person name="Xanthopoulou K."/>
            <person name="Shestivska V."/>
            <person name="Spanelova P."/>
            <person name="Maixnerova M."/>
            <person name="Higgins P.G."/>
            <person name="Nemec A."/>
        </authorList>
    </citation>
    <scope>NUCLEOTIDE SEQUENCE</scope>
    <source>
        <strain evidence="1">ANC 7225</strain>
    </source>
</reference>
<reference evidence="2 3" key="1">
    <citation type="submission" date="2019-11" db="EMBL/GenBank/DDBJ databases">
        <authorList>
            <person name="An D."/>
        </authorList>
    </citation>
    <scope>NUCLEOTIDE SEQUENCE [LARGE SCALE GENOMIC DNA]</scope>
    <source>
        <strain evidence="2 3">YIM 103518</strain>
    </source>
</reference>
<dbReference type="Proteomes" id="UP000473854">
    <property type="component" value="Unassembled WGS sequence"/>
</dbReference>
<proteinExistence type="predicted"/>
<organism evidence="2 3">
    <name type="scientific">Acinetobacter faecalis</name>
    <dbReference type="NCBI Taxonomy" id="2665161"/>
    <lineage>
        <taxon>Bacteria</taxon>
        <taxon>Pseudomonadati</taxon>
        <taxon>Pseudomonadota</taxon>
        <taxon>Gammaproteobacteria</taxon>
        <taxon>Moraxellales</taxon>
        <taxon>Moraxellaceae</taxon>
        <taxon>Acinetobacter</taxon>
    </lineage>
</organism>
<dbReference type="InterPro" id="IPR027396">
    <property type="entry name" value="DsrEFH-like"/>
</dbReference>
<evidence type="ECO:0000313" key="2">
    <source>
        <dbReference type="EMBL" id="MTD09930.1"/>
    </source>
</evidence>
<comment type="caution">
    <text evidence="2">The sequence shown here is derived from an EMBL/GenBank/DDBJ whole genome shotgun (WGS) entry which is preliminary data.</text>
</comment>